<evidence type="ECO:0000256" key="2">
    <source>
        <dbReference type="SAM" id="SignalP"/>
    </source>
</evidence>
<dbReference type="InterPro" id="IPR011042">
    <property type="entry name" value="6-blade_b-propeller_TolB-like"/>
</dbReference>
<dbReference type="PANTHER" id="PTHR46388:SF2">
    <property type="entry name" value="NHL REPEAT-CONTAINING PROTEIN 2"/>
    <property type="match status" value="1"/>
</dbReference>
<proteinExistence type="predicted"/>
<dbReference type="EMBL" id="NIZW01000013">
    <property type="protein sequence ID" value="PHQ34067.1"/>
    <property type="molecule type" value="Genomic_DNA"/>
</dbReference>
<dbReference type="RefSeq" id="WP_099261915.1">
    <property type="nucleotide sequence ID" value="NZ_NIZW01000013.1"/>
</dbReference>
<dbReference type="Gene3D" id="2.120.10.30">
    <property type="entry name" value="TolB, C-terminal domain"/>
    <property type="match status" value="2"/>
</dbReference>
<name>A0A2G1W4U7_9BACT</name>
<evidence type="ECO:0000313" key="4">
    <source>
        <dbReference type="Proteomes" id="UP000225740"/>
    </source>
</evidence>
<gene>
    <name evidence="3" type="ORF">CEE69_17390</name>
</gene>
<keyword evidence="4" id="KW-1185">Reference proteome</keyword>
<dbReference type="AlphaFoldDB" id="A0A2G1W4U7"/>
<dbReference type="GeneID" id="90609820"/>
<keyword evidence="2" id="KW-0732">Signal</keyword>
<reference evidence="3 4" key="1">
    <citation type="submission" date="2017-06" db="EMBL/GenBank/DDBJ databases">
        <title>Description of Rhodopirellula bahusiensis sp. nov.</title>
        <authorList>
            <person name="Kizina J."/>
            <person name="Harder J."/>
        </authorList>
    </citation>
    <scope>NUCLEOTIDE SEQUENCE [LARGE SCALE GENOMIC DNA]</scope>
    <source>
        <strain evidence="3 4">SWK21</strain>
    </source>
</reference>
<sequence>MTSFTFRSCSLVVTVYTLVFFANNSTAGEMPSLPVEVILGPTEPAPEEAPVPGPLRTPFAVEFDSQNRMWIVEFDGGRVLRCEPDNFSDPHVIAGPESATEPNALGYVDGPARSARFNKLHNLVIDAEDVLYLSDHANHSVRRLMQAADGEWLVDTYAGQGKEGPATNNVDRSEATFHEPISVTLDAESDRLLIADIGNQVVRSIDLSSGLVTTLAGRKSKLKDPRAVDLDGNRRLLVLERNGNRLRRVEDDGEITTLAGNGKKGTADGQAKQASFNGPKHMDVATDGRVYIADDVNHLIRVYDPQSDIVQTLNLGEYTLRRPHGVCIRGDQLYIADSFNHRILRVPLPAK</sequence>
<organism evidence="3 4">
    <name type="scientific">Rhodopirellula bahusiensis</name>
    <dbReference type="NCBI Taxonomy" id="2014065"/>
    <lineage>
        <taxon>Bacteria</taxon>
        <taxon>Pseudomonadati</taxon>
        <taxon>Planctomycetota</taxon>
        <taxon>Planctomycetia</taxon>
        <taxon>Pirellulales</taxon>
        <taxon>Pirellulaceae</taxon>
        <taxon>Rhodopirellula</taxon>
    </lineage>
</organism>
<dbReference type="OrthoDB" id="9799230at2"/>
<evidence type="ECO:0000313" key="3">
    <source>
        <dbReference type="EMBL" id="PHQ34067.1"/>
    </source>
</evidence>
<feature type="chain" id="PRO_5013928296" description="NHL repeat containing protein" evidence="2">
    <location>
        <begin position="28"/>
        <end position="351"/>
    </location>
</feature>
<keyword evidence="1" id="KW-0677">Repeat</keyword>
<dbReference type="PANTHER" id="PTHR46388">
    <property type="entry name" value="NHL REPEAT-CONTAINING PROTEIN 2"/>
    <property type="match status" value="1"/>
</dbReference>
<protein>
    <recommendedName>
        <fullName evidence="5">NHL repeat containing protein</fullName>
    </recommendedName>
</protein>
<dbReference type="SUPFAM" id="SSF101898">
    <property type="entry name" value="NHL repeat"/>
    <property type="match status" value="1"/>
</dbReference>
<evidence type="ECO:0008006" key="5">
    <source>
        <dbReference type="Google" id="ProtNLM"/>
    </source>
</evidence>
<dbReference type="Proteomes" id="UP000225740">
    <property type="component" value="Unassembled WGS sequence"/>
</dbReference>
<feature type="signal peptide" evidence="2">
    <location>
        <begin position="1"/>
        <end position="27"/>
    </location>
</feature>
<dbReference type="InterPro" id="IPR001258">
    <property type="entry name" value="NHL_repeat"/>
</dbReference>
<accession>A0A2G1W4U7</accession>
<comment type="caution">
    <text evidence="3">The sequence shown here is derived from an EMBL/GenBank/DDBJ whole genome shotgun (WGS) entry which is preliminary data.</text>
</comment>
<evidence type="ECO:0000256" key="1">
    <source>
        <dbReference type="ARBA" id="ARBA00022737"/>
    </source>
</evidence>
<dbReference type="Pfam" id="PF01436">
    <property type="entry name" value="NHL"/>
    <property type="match status" value="1"/>
</dbReference>